<dbReference type="PANTHER" id="PTHR46577">
    <property type="entry name" value="HTH-TYPE TRANSCRIPTIONAL REGULATORY PROTEIN GABR"/>
    <property type="match status" value="1"/>
</dbReference>
<dbReference type="InterPro" id="IPR036390">
    <property type="entry name" value="WH_DNA-bd_sf"/>
</dbReference>
<dbReference type="SMART" id="SM00345">
    <property type="entry name" value="HTH_GNTR"/>
    <property type="match status" value="1"/>
</dbReference>
<gene>
    <name evidence="7" type="ORF">LZA78_02690</name>
</gene>
<dbReference type="InterPro" id="IPR004839">
    <property type="entry name" value="Aminotransferase_I/II_large"/>
</dbReference>
<dbReference type="Proteomes" id="UP001521181">
    <property type="component" value="Unassembled WGS sequence"/>
</dbReference>
<reference evidence="7 8" key="1">
    <citation type="submission" date="2021-12" db="EMBL/GenBank/DDBJ databases">
        <title>Sinirhodobacter sp. WL0062 is a bacterium isolated from seawater.</title>
        <authorList>
            <person name="Wang L."/>
            <person name="He W."/>
            <person name="Zhang D.-F."/>
        </authorList>
    </citation>
    <scope>NUCLEOTIDE SEQUENCE [LARGE SCALE GENOMIC DNA]</scope>
    <source>
        <strain evidence="7 8">WL0062</strain>
    </source>
</reference>
<keyword evidence="5" id="KW-0804">Transcription</keyword>
<proteinExistence type="inferred from homology"/>
<dbReference type="Gene3D" id="3.40.640.10">
    <property type="entry name" value="Type I PLP-dependent aspartate aminotransferase-like (Major domain)"/>
    <property type="match status" value="1"/>
</dbReference>
<evidence type="ECO:0000256" key="1">
    <source>
        <dbReference type="ARBA" id="ARBA00005384"/>
    </source>
</evidence>
<dbReference type="SUPFAM" id="SSF46785">
    <property type="entry name" value="Winged helix' DNA-binding domain"/>
    <property type="match status" value="1"/>
</dbReference>
<keyword evidence="8" id="KW-1185">Reference proteome</keyword>
<dbReference type="Pfam" id="PF00155">
    <property type="entry name" value="Aminotran_1_2"/>
    <property type="match status" value="1"/>
</dbReference>
<dbReference type="InterPro" id="IPR015424">
    <property type="entry name" value="PyrdxlP-dep_Trfase"/>
</dbReference>
<protein>
    <submittedName>
        <fullName evidence="7">PLP-dependent aminotransferase family protein</fullName>
    </submittedName>
</protein>
<sequence>MTNWSPDPTLISRPAYLSLAEQFARAIEDGRLAVGTRLPPHRRLADDLSLSVQTVSRAYEELIRRGLVSGEVGRGSFVLGPGGEARPPYLPERPGETIDLSILKPVVGKSQLDAMRKGFSWLAENVTASAALSFRPNSVLPMHRAMAADWLARGGVPVEAANITITGGATAAISSAIMGTVPPGAGLATEALTHHTLMPLCQYLGLHLEGVAIDDQGMLPAALDDVARKGLIRAVFLQPNVINPLAALMGAQRRAELIEVARRHDLAIIENDILNRLVMDAPPPIAALAPERTLYICGFTKITVPGLRIAYLAVPSRYATAVANRYLVTNWMPAPPLVELLSHWLDDGTATALIAAQREALVGRHLIARSLLPEVGLRSHPQSLHLWLRLPETWQEEGFVAHARARGVAVAPGQAFRATDKGRRESVRVSLGSTSEDELRRGLSCISAILGEEPEVLLPTI</sequence>
<accession>A0ABS8YSG4</accession>
<comment type="similarity">
    <text evidence="1">In the C-terminal section; belongs to the class-I pyridoxal-phosphate-dependent aminotransferase family.</text>
</comment>
<dbReference type="InterPro" id="IPR015421">
    <property type="entry name" value="PyrdxlP-dep_Trfase_major"/>
</dbReference>
<keyword evidence="2" id="KW-0663">Pyridoxal phosphate</keyword>
<keyword evidence="4" id="KW-0238">DNA-binding</keyword>
<evidence type="ECO:0000256" key="3">
    <source>
        <dbReference type="ARBA" id="ARBA00023015"/>
    </source>
</evidence>
<dbReference type="Gene3D" id="1.10.10.10">
    <property type="entry name" value="Winged helix-like DNA-binding domain superfamily/Winged helix DNA-binding domain"/>
    <property type="match status" value="1"/>
</dbReference>
<evidence type="ECO:0000256" key="4">
    <source>
        <dbReference type="ARBA" id="ARBA00023125"/>
    </source>
</evidence>
<evidence type="ECO:0000313" key="8">
    <source>
        <dbReference type="Proteomes" id="UP001521181"/>
    </source>
</evidence>
<keyword evidence="7" id="KW-0032">Aminotransferase</keyword>
<name>A0ABS8YSG4_9RHOB</name>
<evidence type="ECO:0000313" key="7">
    <source>
        <dbReference type="EMBL" id="MCE5972398.1"/>
    </source>
</evidence>
<organism evidence="7 8">
    <name type="scientific">Rhodobacter flavimaris</name>
    <dbReference type="NCBI Taxonomy" id="2907145"/>
    <lineage>
        <taxon>Bacteria</taxon>
        <taxon>Pseudomonadati</taxon>
        <taxon>Pseudomonadota</taxon>
        <taxon>Alphaproteobacteria</taxon>
        <taxon>Rhodobacterales</taxon>
        <taxon>Rhodobacter group</taxon>
        <taxon>Rhodobacter</taxon>
    </lineage>
</organism>
<dbReference type="EMBL" id="JAJUOS010000001">
    <property type="protein sequence ID" value="MCE5972398.1"/>
    <property type="molecule type" value="Genomic_DNA"/>
</dbReference>
<dbReference type="PANTHER" id="PTHR46577:SF1">
    <property type="entry name" value="HTH-TYPE TRANSCRIPTIONAL REGULATORY PROTEIN GABR"/>
    <property type="match status" value="1"/>
</dbReference>
<keyword evidence="7" id="KW-0808">Transferase</keyword>
<dbReference type="GO" id="GO:0008483">
    <property type="term" value="F:transaminase activity"/>
    <property type="evidence" value="ECO:0007669"/>
    <property type="project" value="UniProtKB-KW"/>
</dbReference>
<evidence type="ECO:0000256" key="2">
    <source>
        <dbReference type="ARBA" id="ARBA00022898"/>
    </source>
</evidence>
<evidence type="ECO:0000256" key="5">
    <source>
        <dbReference type="ARBA" id="ARBA00023163"/>
    </source>
</evidence>
<dbReference type="RefSeq" id="WP_233675401.1">
    <property type="nucleotide sequence ID" value="NZ_JAJUOS010000001.1"/>
</dbReference>
<dbReference type="SUPFAM" id="SSF53383">
    <property type="entry name" value="PLP-dependent transferases"/>
    <property type="match status" value="1"/>
</dbReference>
<dbReference type="InterPro" id="IPR036388">
    <property type="entry name" value="WH-like_DNA-bd_sf"/>
</dbReference>
<comment type="caution">
    <text evidence="7">The sequence shown here is derived from an EMBL/GenBank/DDBJ whole genome shotgun (WGS) entry which is preliminary data.</text>
</comment>
<dbReference type="CDD" id="cd00609">
    <property type="entry name" value="AAT_like"/>
    <property type="match status" value="1"/>
</dbReference>
<dbReference type="InterPro" id="IPR051446">
    <property type="entry name" value="HTH_trans_reg/aminotransferase"/>
</dbReference>
<dbReference type="InterPro" id="IPR000524">
    <property type="entry name" value="Tscrpt_reg_HTH_GntR"/>
</dbReference>
<dbReference type="Pfam" id="PF00392">
    <property type="entry name" value="GntR"/>
    <property type="match status" value="1"/>
</dbReference>
<evidence type="ECO:0000259" key="6">
    <source>
        <dbReference type="PROSITE" id="PS50949"/>
    </source>
</evidence>
<feature type="domain" description="HTH gntR-type" evidence="6">
    <location>
        <begin position="13"/>
        <end position="81"/>
    </location>
</feature>
<dbReference type="PROSITE" id="PS50949">
    <property type="entry name" value="HTH_GNTR"/>
    <property type="match status" value="1"/>
</dbReference>
<dbReference type="CDD" id="cd07377">
    <property type="entry name" value="WHTH_GntR"/>
    <property type="match status" value="1"/>
</dbReference>
<keyword evidence="3" id="KW-0805">Transcription regulation</keyword>